<gene>
    <name evidence="7" type="ORF">SAMN05421804_104295</name>
</gene>
<dbReference type="Pfam" id="PF00905">
    <property type="entry name" value="Transpeptidase"/>
    <property type="match status" value="1"/>
</dbReference>
<evidence type="ECO:0000259" key="5">
    <source>
        <dbReference type="Pfam" id="PF03717"/>
    </source>
</evidence>
<dbReference type="Gene3D" id="3.10.450.100">
    <property type="entry name" value="NTF2-like, domain 1"/>
    <property type="match status" value="1"/>
</dbReference>
<organism evidence="7 8">
    <name type="scientific">Proteiniclasticum ruminis</name>
    <dbReference type="NCBI Taxonomy" id="398199"/>
    <lineage>
        <taxon>Bacteria</taxon>
        <taxon>Bacillati</taxon>
        <taxon>Bacillota</taxon>
        <taxon>Clostridia</taxon>
        <taxon>Eubacteriales</taxon>
        <taxon>Clostridiaceae</taxon>
        <taxon>Proteiniclasticum</taxon>
    </lineage>
</organism>
<dbReference type="EMBL" id="FNDZ01000004">
    <property type="protein sequence ID" value="SDI83309.1"/>
    <property type="molecule type" value="Genomic_DNA"/>
</dbReference>
<dbReference type="PROSITE" id="PS51257">
    <property type="entry name" value="PROKAR_LIPOPROTEIN"/>
    <property type="match status" value="1"/>
</dbReference>
<dbReference type="InterPro" id="IPR007887">
    <property type="entry name" value="MecA_N"/>
</dbReference>
<dbReference type="Proteomes" id="UP000183255">
    <property type="component" value="Unassembled WGS sequence"/>
</dbReference>
<dbReference type="InterPro" id="IPR012338">
    <property type="entry name" value="Beta-lactam/transpept-like"/>
</dbReference>
<dbReference type="GO" id="GO:0008658">
    <property type="term" value="F:penicillin binding"/>
    <property type="evidence" value="ECO:0007669"/>
    <property type="project" value="InterPro"/>
</dbReference>
<dbReference type="Pfam" id="PF03717">
    <property type="entry name" value="PBP_dimer"/>
    <property type="match status" value="1"/>
</dbReference>
<dbReference type="GO" id="GO:0046677">
    <property type="term" value="P:response to antibiotic"/>
    <property type="evidence" value="ECO:0007669"/>
    <property type="project" value="InterPro"/>
</dbReference>
<proteinExistence type="inferred from homology"/>
<evidence type="ECO:0000256" key="1">
    <source>
        <dbReference type="ARBA" id="ARBA00004370"/>
    </source>
</evidence>
<feature type="domain" description="NTF2-like N-terminal transpeptidase" evidence="6">
    <location>
        <begin position="27"/>
        <end position="146"/>
    </location>
</feature>
<protein>
    <submittedName>
        <fullName evidence="7">Penicillin-binding protein</fullName>
    </submittedName>
</protein>
<dbReference type="PANTHER" id="PTHR30627:SF25">
    <property type="entry name" value="PENICILLIN-BINDING PROTEIN 3"/>
    <property type="match status" value="1"/>
</dbReference>
<dbReference type="AlphaFoldDB" id="A0A1G8NSU5"/>
<evidence type="ECO:0000313" key="7">
    <source>
        <dbReference type="EMBL" id="SDI83309.1"/>
    </source>
</evidence>
<dbReference type="GO" id="GO:0071555">
    <property type="term" value="P:cell wall organization"/>
    <property type="evidence" value="ECO:0007669"/>
    <property type="project" value="TreeGrafter"/>
</dbReference>
<dbReference type="SUPFAM" id="SSF56519">
    <property type="entry name" value="Penicillin binding protein dimerisation domain"/>
    <property type="match status" value="1"/>
</dbReference>
<dbReference type="PANTHER" id="PTHR30627">
    <property type="entry name" value="PEPTIDOGLYCAN D,D-TRANSPEPTIDASE"/>
    <property type="match status" value="1"/>
</dbReference>
<feature type="domain" description="Penicillin-binding protein dimerisation" evidence="5">
    <location>
        <begin position="161"/>
        <end position="328"/>
    </location>
</feature>
<dbReference type="InterPro" id="IPR050515">
    <property type="entry name" value="Beta-lactam/transpept"/>
</dbReference>
<name>A0A1G8NSU5_9CLOT</name>
<keyword evidence="3" id="KW-0472">Membrane</keyword>
<dbReference type="InterPro" id="IPR001460">
    <property type="entry name" value="PCN-bd_Tpept"/>
</dbReference>
<dbReference type="InterPro" id="IPR036138">
    <property type="entry name" value="PBP_dimer_sf"/>
</dbReference>
<comment type="similarity">
    <text evidence="2">Belongs to the transpeptidase family.</text>
</comment>
<dbReference type="InterPro" id="IPR005311">
    <property type="entry name" value="PBP_dimer"/>
</dbReference>
<dbReference type="Gene3D" id="3.40.710.10">
    <property type="entry name" value="DD-peptidase/beta-lactamase superfamily"/>
    <property type="match status" value="1"/>
</dbReference>
<evidence type="ECO:0000259" key="4">
    <source>
        <dbReference type="Pfam" id="PF00905"/>
    </source>
</evidence>
<dbReference type="Pfam" id="PF05223">
    <property type="entry name" value="MecA_N"/>
    <property type="match status" value="1"/>
</dbReference>
<evidence type="ECO:0000313" key="8">
    <source>
        <dbReference type="Proteomes" id="UP000183255"/>
    </source>
</evidence>
<accession>A0A1G8NSU5</accession>
<dbReference type="SUPFAM" id="SSF54427">
    <property type="entry name" value="NTF2-like"/>
    <property type="match status" value="1"/>
</dbReference>
<dbReference type="SUPFAM" id="SSF56601">
    <property type="entry name" value="beta-lactamase/transpeptidase-like"/>
    <property type="match status" value="1"/>
</dbReference>
<evidence type="ECO:0000256" key="2">
    <source>
        <dbReference type="ARBA" id="ARBA00007171"/>
    </source>
</evidence>
<dbReference type="RefSeq" id="WP_031575643.1">
    <property type="nucleotide sequence ID" value="NZ_FNDZ01000004.1"/>
</dbReference>
<dbReference type="InterPro" id="IPR032710">
    <property type="entry name" value="NTF2-like_dom_sf"/>
</dbReference>
<dbReference type="Gene3D" id="3.30.1390.30">
    <property type="entry name" value="Penicillin-binding protein 2a, domain 3"/>
    <property type="match status" value="1"/>
</dbReference>
<reference evidence="7 8" key="1">
    <citation type="submission" date="2016-10" db="EMBL/GenBank/DDBJ databases">
        <authorList>
            <person name="de Groot N.N."/>
        </authorList>
    </citation>
    <scope>NUCLEOTIDE SEQUENCE [LARGE SCALE GENOMIC DNA]</scope>
    <source>
        <strain evidence="7 8">CGMCC 1.5058</strain>
    </source>
</reference>
<feature type="domain" description="Penicillin-binding protein transpeptidase" evidence="4">
    <location>
        <begin position="360"/>
        <end position="658"/>
    </location>
</feature>
<dbReference type="Gene3D" id="3.90.1310.10">
    <property type="entry name" value="Penicillin-binding protein 2a (Domain 2)"/>
    <property type="match status" value="1"/>
</dbReference>
<dbReference type="GO" id="GO:0005886">
    <property type="term" value="C:plasma membrane"/>
    <property type="evidence" value="ECO:0007669"/>
    <property type="project" value="TreeGrafter"/>
</dbReference>
<evidence type="ECO:0000256" key="3">
    <source>
        <dbReference type="ARBA" id="ARBA00023136"/>
    </source>
</evidence>
<comment type="subcellular location">
    <subcellularLocation>
        <location evidence="1">Membrane</location>
    </subcellularLocation>
</comment>
<evidence type="ECO:0000259" key="6">
    <source>
        <dbReference type="Pfam" id="PF05223"/>
    </source>
</evidence>
<dbReference type="GO" id="GO:0071972">
    <property type="term" value="F:peptidoglycan L,D-transpeptidase activity"/>
    <property type="evidence" value="ECO:0007669"/>
    <property type="project" value="TreeGrafter"/>
</dbReference>
<sequence>MKKSLLVLMGLSLIIFSGCSKEEPHDPMETFYAYQSAFERQDFEAMYELLDEESRQNLNKEEYVERYERLYETVPLTDTKLEPRMEIFDIEKEMQSKDSMKVPVNLSMKKEDETVAYSFDATLVKEVDEEEKDSYRLAFDPLLVYRNYQLTDTIEVEEKLPERGEIFDRNGKGLAINGELLWVGIVPGRIIDKPATVSALSEALGLSVEHIEKRLSLDWVKEDTFVDMKRVSYEELDTFESLRLQYPGITYRVIKGRVYPYKEAAAHLVGYVGLVSQEEYEQLKPEGFPLDTRVGRSGLESLYEEDLRGEVSRSVHILDAAGKVKETLKVMGEAKGKDLHLHIDIDAQMALLKELGEDRGTASLVDYKTGEVLALVNAPSYDPNAFVLGLSQEEYTALQENPDKPLLNRYTRLYAPGSVVKPLTAAIALETQDFDPNDTISGTGDTWQKDSSWGSYSVRRIQSPGIPVDLRTAMIYSDNIYFAQTALKIGEENLIKGLERFGIGEEDSTGLGFMTSQVSNDGTLSSEIRLADTGYGQGQMLFNALTLPRAYTAIADGGILKELMIVNEERRPRETTVIKEETAETVKSYMRDVIVQPEGSGHMANLPGRVLYGKTGTAEVGSGDSYLTLGWFSVIEESESRPFITTMMVEDVKDRGLSGYVVEKVQRFLTAYGQ</sequence>